<feature type="region of interest" description="Disordered" evidence="11">
    <location>
        <begin position="1"/>
        <end position="29"/>
    </location>
</feature>
<keyword evidence="3" id="KW-0812">Transmembrane</keyword>
<evidence type="ECO:0000256" key="9">
    <source>
        <dbReference type="ARBA" id="ARBA00023180"/>
    </source>
</evidence>
<keyword evidence="2" id="KW-0490">MHC I</keyword>
<dbReference type="GO" id="GO:0042612">
    <property type="term" value="C:MHC class I protein complex"/>
    <property type="evidence" value="ECO:0007669"/>
    <property type="project" value="UniProtKB-KW"/>
</dbReference>
<dbReference type="Gene3D" id="3.30.500.10">
    <property type="entry name" value="MHC class I-like antigen recognition-like"/>
    <property type="match status" value="2"/>
</dbReference>
<evidence type="ECO:0000256" key="11">
    <source>
        <dbReference type="SAM" id="MobiDB-lite"/>
    </source>
</evidence>
<dbReference type="PANTHER" id="PTHR16675:SF242">
    <property type="entry name" value="MAJOR HISTOCOMPATIBILITY COMPLEX CLASS I-RELATED GENE PROTEIN"/>
    <property type="match status" value="1"/>
</dbReference>
<name>A0A9Q1AQC9_9SAUR</name>
<feature type="non-terminal residue" evidence="13">
    <location>
        <position position="1"/>
    </location>
</feature>
<dbReference type="PANTHER" id="PTHR16675">
    <property type="entry name" value="MHC CLASS I-RELATED"/>
    <property type="match status" value="1"/>
</dbReference>
<dbReference type="Pfam" id="PF00129">
    <property type="entry name" value="MHC_I"/>
    <property type="match status" value="1"/>
</dbReference>
<keyword evidence="8" id="KW-1015">Disulfide bond</keyword>
<feature type="domain" description="MHC class I-like antigen recognition-like" evidence="12">
    <location>
        <begin position="73"/>
        <end position="250"/>
    </location>
</feature>
<evidence type="ECO:0000256" key="8">
    <source>
        <dbReference type="ARBA" id="ARBA00023157"/>
    </source>
</evidence>
<dbReference type="Proteomes" id="UP001142489">
    <property type="component" value="Unassembled WGS sequence"/>
</dbReference>
<keyword evidence="14" id="KW-1185">Reference proteome</keyword>
<evidence type="ECO:0000256" key="3">
    <source>
        <dbReference type="ARBA" id="ARBA00022692"/>
    </source>
</evidence>
<protein>
    <recommendedName>
        <fullName evidence="12">MHC class I-like antigen recognition-like domain-containing protein</fullName>
    </recommendedName>
</protein>
<accession>A0A9Q1AQC9</accession>
<keyword evidence="6" id="KW-1133">Transmembrane helix</keyword>
<sequence>MGGTTSALTRRPSPGRPLIPSPEHEEEVEGGTRYAQKWKAHLEEDCIEWLQRYLKYRKETLLRTGTSSSSSSPHSLRYFYTGVSEPGQGLPQFIAVGYVNGQLFVQYDSNTKRTETQATWMEKVTEEDPQYWERNTQIARRTEELFRVDMETVRNYYNLSKGFHTWQLMYGCELRPDGSTGGYEQFAYDGRDHISFDKETLTWTATDPIAQKTKRKWEREPAIAQYSKAYLEKECIEWLQRHLKYGKETLLRTGVGLDDLWEHPSALILSNSVSAENRQEGYRAASIDQCRWKRVECRASLRIETPKTDEHAGFGTRGRNGAASGSRLVPGGADRPLLSLR</sequence>
<dbReference type="EMBL" id="JAPFRF010000024">
    <property type="protein sequence ID" value="KAJ7303298.1"/>
    <property type="molecule type" value="Genomic_DNA"/>
</dbReference>
<proteinExistence type="inferred from homology"/>
<evidence type="ECO:0000256" key="4">
    <source>
        <dbReference type="ARBA" id="ARBA00022729"/>
    </source>
</evidence>
<dbReference type="SUPFAM" id="SSF54452">
    <property type="entry name" value="MHC antigen-recognition domain"/>
    <property type="match status" value="2"/>
</dbReference>
<dbReference type="FunFam" id="3.30.500.10:FF:000001">
    <property type="entry name" value="H-2 class I histocompatibility antigen, alpha chain"/>
    <property type="match status" value="1"/>
</dbReference>
<keyword evidence="5" id="KW-0391">Immunity</keyword>
<evidence type="ECO:0000256" key="6">
    <source>
        <dbReference type="ARBA" id="ARBA00022989"/>
    </source>
</evidence>
<comment type="subcellular location">
    <subcellularLocation>
        <location evidence="1">Membrane</location>
        <topology evidence="1">Single-pass type I membrane protein</topology>
    </subcellularLocation>
</comment>
<organism evidence="13 14">
    <name type="scientific">Phrynocephalus forsythii</name>
    <dbReference type="NCBI Taxonomy" id="171643"/>
    <lineage>
        <taxon>Eukaryota</taxon>
        <taxon>Metazoa</taxon>
        <taxon>Chordata</taxon>
        <taxon>Craniata</taxon>
        <taxon>Vertebrata</taxon>
        <taxon>Euteleostomi</taxon>
        <taxon>Lepidosauria</taxon>
        <taxon>Squamata</taxon>
        <taxon>Bifurcata</taxon>
        <taxon>Unidentata</taxon>
        <taxon>Episquamata</taxon>
        <taxon>Toxicofera</taxon>
        <taxon>Iguania</taxon>
        <taxon>Acrodonta</taxon>
        <taxon>Agamidae</taxon>
        <taxon>Agaminae</taxon>
        <taxon>Phrynocephalus</taxon>
    </lineage>
</organism>
<dbReference type="InterPro" id="IPR050208">
    <property type="entry name" value="MHC_class-I_related"/>
</dbReference>
<feature type="region of interest" description="Disordered" evidence="11">
    <location>
        <begin position="308"/>
        <end position="341"/>
    </location>
</feature>
<comment type="caution">
    <text evidence="13">The sequence shown here is derived from an EMBL/GenBank/DDBJ whole genome shotgun (WGS) entry which is preliminary data.</text>
</comment>
<dbReference type="AlphaFoldDB" id="A0A9Q1AQC9"/>
<evidence type="ECO:0000313" key="14">
    <source>
        <dbReference type="Proteomes" id="UP001142489"/>
    </source>
</evidence>
<dbReference type="GO" id="GO:0005615">
    <property type="term" value="C:extracellular space"/>
    <property type="evidence" value="ECO:0007669"/>
    <property type="project" value="TreeGrafter"/>
</dbReference>
<dbReference type="InterPro" id="IPR011162">
    <property type="entry name" value="MHC_I/II-like_Ag-recog"/>
</dbReference>
<reference evidence="13" key="1">
    <citation type="journal article" date="2023" name="DNA Res.">
        <title>Chromosome-level genome assembly of Phrynocephalus forsythii using third-generation DNA sequencing and Hi-C analysis.</title>
        <authorList>
            <person name="Qi Y."/>
            <person name="Zhao W."/>
            <person name="Zhao Y."/>
            <person name="Niu C."/>
            <person name="Cao S."/>
            <person name="Zhang Y."/>
        </authorList>
    </citation>
    <scope>NUCLEOTIDE SEQUENCE</scope>
    <source>
        <tissue evidence="13">Muscle</tissue>
    </source>
</reference>
<dbReference type="GO" id="GO:0009897">
    <property type="term" value="C:external side of plasma membrane"/>
    <property type="evidence" value="ECO:0007669"/>
    <property type="project" value="TreeGrafter"/>
</dbReference>
<evidence type="ECO:0000313" key="13">
    <source>
        <dbReference type="EMBL" id="KAJ7303298.1"/>
    </source>
</evidence>
<keyword evidence="4" id="KW-0732">Signal</keyword>
<evidence type="ECO:0000256" key="5">
    <source>
        <dbReference type="ARBA" id="ARBA00022859"/>
    </source>
</evidence>
<dbReference type="GO" id="GO:0006955">
    <property type="term" value="P:immune response"/>
    <property type="evidence" value="ECO:0007669"/>
    <property type="project" value="TreeGrafter"/>
</dbReference>
<evidence type="ECO:0000256" key="7">
    <source>
        <dbReference type="ARBA" id="ARBA00023136"/>
    </source>
</evidence>
<dbReference type="InterPro" id="IPR011161">
    <property type="entry name" value="MHC_I-like_Ag-recog"/>
</dbReference>
<evidence type="ECO:0000259" key="12">
    <source>
        <dbReference type="Pfam" id="PF00129"/>
    </source>
</evidence>
<comment type="similarity">
    <text evidence="10">Belongs to the MHC class I family.</text>
</comment>
<dbReference type="GO" id="GO:0002474">
    <property type="term" value="P:antigen processing and presentation of peptide antigen via MHC class I"/>
    <property type="evidence" value="ECO:0007669"/>
    <property type="project" value="UniProtKB-KW"/>
</dbReference>
<evidence type="ECO:0000256" key="2">
    <source>
        <dbReference type="ARBA" id="ARBA00022451"/>
    </source>
</evidence>
<dbReference type="PRINTS" id="PR01638">
    <property type="entry name" value="MHCCLASSI"/>
</dbReference>
<keyword evidence="7" id="KW-0472">Membrane</keyword>
<dbReference type="InterPro" id="IPR001039">
    <property type="entry name" value="MHC_I_a_a1/a2"/>
</dbReference>
<keyword evidence="9" id="KW-0325">Glycoprotein</keyword>
<evidence type="ECO:0000256" key="1">
    <source>
        <dbReference type="ARBA" id="ARBA00004479"/>
    </source>
</evidence>
<dbReference type="OrthoDB" id="8936120at2759"/>
<dbReference type="InterPro" id="IPR037055">
    <property type="entry name" value="MHC_I-like_Ag-recog_sf"/>
</dbReference>
<evidence type="ECO:0000256" key="10">
    <source>
        <dbReference type="RuleBase" id="RU004439"/>
    </source>
</evidence>
<gene>
    <name evidence="13" type="ORF">JRQ81_012239</name>
</gene>